<comment type="caution">
    <text evidence="1">The sequence shown here is derived from an EMBL/GenBank/DDBJ whole genome shotgun (WGS) entry which is preliminary data.</text>
</comment>
<reference evidence="1 2" key="1">
    <citation type="submission" date="2024-01" db="EMBL/GenBank/DDBJ databases">
        <title>The genomes of 5 underutilized Papilionoideae crops provide insights into root nodulation and disease resistanc.</title>
        <authorList>
            <person name="Jiang F."/>
        </authorList>
    </citation>
    <scope>NUCLEOTIDE SEQUENCE [LARGE SCALE GENOMIC DNA]</scope>
    <source>
        <strain evidence="1">LVBAO_FW01</strain>
        <tissue evidence="1">Leaves</tissue>
    </source>
</reference>
<name>A0AAN9MVT6_CANGL</name>
<gene>
    <name evidence="1" type="ORF">VNO77_02867</name>
</gene>
<dbReference type="EMBL" id="JAYMYQ010000001">
    <property type="protein sequence ID" value="KAK7360851.1"/>
    <property type="molecule type" value="Genomic_DNA"/>
</dbReference>
<organism evidence="1 2">
    <name type="scientific">Canavalia gladiata</name>
    <name type="common">Sword bean</name>
    <name type="synonym">Dolichos gladiatus</name>
    <dbReference type="NCBI Taxonomy" id="3824"/>
    <lineage>
        <taxon>Eukaryota</taxon>
        <taxon>Viridiplantae</taxon>
        <taxon>Streptophyta</taxon>
        <taxon>Embryophyta</taxon>
        <taxon>Tracheophyta</taxon>
        <taxon>Spermatophyta</taxon>
        <taxon>Magnoliopsida</taxon>
        <taxon>eudicotyledons</taxon>
        <taxon>Gunneridae</taxon>
        <taxon>Pentapetalae</taxon>
        <taxon>rosids</taxon>
        <taxon>fabids</taxon>
        <taxon>Fabales</taxon>
        <taxon>Fabaceae</taxon>
        <taxon>Papilionoideae</taxon>
        <taxon>50 kb inversion clade</taxon>
        <taxon>NPAAA clade</taxon>
        <taxon>indigoferoid/millettioid clade</taxon>
        <taxon>Phaseoleae</taxon>
        <taxon>Canavalia</taxon>
    </lineage>
</organism>
<evidence type="ECO:0000313" key="1">
    <source>
        <dbReference type="EMBL" id="KAK7360851.1"/>
    </source>
</evidence>
<dbReference type="Proteomes" id="UP001367508">
    <property type="component" value="Unassembled WGS sequence"/>
</dbReference>
<accession>A0AAN9MVT6</accession>
<sequence length="113" mass="12809">MPQKSNLKKICDYQLSFGSVRLLESTRPSGDSYQRNMHMCEHSFSRLAPIGSGRTKRIYLCFLELWLLLEVSGTIPQFFSSSKELSGFDYQKSQKQCLPGKKEEAVGPCSALH</sequence>
<proteinExistence type="predicted"/>
<keyword evidence="2" id="KW-1185">Reference proteome</keyword>
<protein>
    <submittedName>
        <fullName evidence="1">Uncharacterized protein</fullName>
    </submittedName>
</protein>
<dbReference type="AlphaFoldDB" id="A0AAN9MVT6"/>
<evidence type="ECO:0000313" key="2">
    <source>
        <dbReference type="Proteomes" id="UP001367508"/>
    </source>
</evidence>